<sequence>MALWSLVYRLLVLCLLWLAVKVLYRLFFHPLRNIPGPLLARASVQWLIFHDLAGTRATSLHDAHEKYGPIIRIAPDELSFSDPAVIKEIYSQGTALLKSPFYSGLNEGLPNLFDGIDRAAHKERRKLLGHAFARSSILDAEPLVTEQIEKFLTWVRRKEGTPMNVYAWFRMLSLDIVSSLLMGQSVGALDSDTEHPYLSNLDNHLIISGVRWQLPYLLPLTSWIPVPRWQYFLTSQRRLYEYGKRTFDVYIAKYGRNGQRNDLLKRVLVGDKTVKPLTDEEICAEIGSQMIGGTDTTSTTLTYTAWELAKQPKLQEEMRRELRTARSHAESDVLRYADLEALPFLDAVIMEGLRRHPAAPSSLPRVVPKGGVSLAGIWVPEGTTVSMMNFSTHHNRDAFPQPFAFDPTRWLKTNGGTPEMKEAYMPFSKGSRMCIGIHLAVMELKMILATIVSSWDLRVGKRTTDGTMAMTDHFVLMPMGGFCELYLNKVKA</sequence>
<dbReference type="EMBL" id="JAPDRK010000007">
    <property type="protein sequence ID" value="KAJ9610357.1"/>
    <property type="molecule type" value="Genomic_DNA"/>
</dbReference>
<comment type="similarity">
    <text evidence="2 7">Belongs to the cytochrome P450 family.</text>
</comment>
<reference evidence="9" key="1">
    <citation type="submission" date="2022-10" db="EMBL/GenBank/DDBJ databases">
        <title>Culturing micro-colonial fungi from biological soil crusts in the Mojave desert and describing Neophaeococcomyces mojavensis, and introducing the new genera and species Taxawa tesnikishii.</title>
        <authorList>
            <person name="Kurbessoian T."/>
            <person name="Stajich J.E."/>
        </authorList>
    </citation>
    <scope>NUCLEOTIDE SEQUENCE</scope>
    <source>
        <strain evidence="9">TK_41</strain>
    </source>
</reference>
<dbReference type="Proteomes" id="UP001172673">
    <property type="component" value="Unassembled WGS sequence"/>
</dbReference>
<keyword evidence="6 7" id="KW-0349">Heme</keyword>
<name>A0AA38XBM3_9EURO</name>
<evidence type="ECO:0000313" key="9">
    <source>
        <dbReference type="EMBL" id="KAJ9610357.1"/>
    </source>
</evidence>
<gene>
    <name evidence="9" type="ORF">H2200_005134</name>
</gene>
<dbReference type="GO" id="GO:0005506">
    <property type="term" value="F:iron ion binding"/>
    <property type="evidence" value="ECO:0007669"/>
    <property type="project" value="InterPro"/>
</dbReference>
<dbReference type="GO" id="GO:0016705">
    <property type="term" value="F:oxidoreductase activity, acting on paired donors, with incorporation or reduction of molecular oxygen"/>
    <property type="evidence" value="ECO:0007669"/>
    <property type="project" value="InterPro"/>
</dbReference>
<dbReference type="SUPFAM" id="SSF48264">
    <property type="entry name" value="Cytochrome P450"/>
    <property type="match status" value="1"/>
</dbReference>
<evidence type="ECO:0000256" key="8">
    <source>
        <dbReference type="SAM" id="Phobius"/>
    </source>
</evidence>
<comment type="cofactor">
    <cofactor evidence="1 6">
        <name>heme</name>
        <dbReference type="ChEBI" id="CHEBI:30413"/>
    </cofactor>
</comment>
<protein>
    <recommendedName>
        <fullName evidence="11">Cytochrome P450</fullName>
    </recommendedName>
</protein>
<keyword evidence="10" id="KW-1185">Reference proteome</keyword>
<comment type="caution">
    <text evidence="9">The sequence shown here is derived from an EMBL/GenBank/DDBJ whole genome shotgun (WGS) entry which is preliminary data.</text>
</comment>
<dbReference type="InterPro" id="IPR002401">
    <property type="entry name" value="Cyt_P450_E_grp-I"/>
</dbReference>
<dbReference type="PANTHER" id="PTHR24305:SF166">
    <property type="entry name" value="CYTOCHROME P450 12A4, MITOCHONDRIAL-RELATED"/>
    <property type="match status" value="1"/>
</dbReference>
<feature type="binding site" description="axial binding residue" evidence="6">
    <location>
        <position position="434"/>
    </location>
    <ligand>
        <name>heme</name>
        <dbReference type="ChEBI" id="CHEBI:30413"/>
    </ligand>
    <ligandPart>
        <name>Fe</name>
        <dbReference type="ChEBI" id="CHEBI:18248"/>
    </ligandPart>
</feature>
<keyword evidence="4 7" id="KW-0560">Oxidoreductase</keyword>
<dbReference type="GO" id="GO:0004497">
    <property type="term" value="F:monooxygenase activity"/>
    <property type="evidence" value="ECO:0007669"/>
    <property type="project" value="UniProtKB-KW"/>
</dbReference>
<keyword evidence="5 6" id="KW-0408">Iron</keyword>
<proteinExistence type="inferred from homology"/>
<dbReference type="Gene3D" id="1.10.630.10">
    <property type="entry name" value="Cytochrome P450"/>
    <property type="match status" value="1"/>
</dbReference>
<keyword evidence="7" id="KW-0503">Monooxygenase</keyword>
<organism evidence="9 10">
    <name type="scientific">Cladophialophora chaetospira</name>
    <dbReference type="NCBI Taxonomy" id="386627"/>
    <lineage>
        <taxon>Eukaryota</taxon>
        <taxon>Fungi</taxon>
        <taxon>Dikarya</taxon>
        <taxon>Ascomycota</taxon>
        <taxon>Pezizomycotina</taxon>
        <taxon>Eurotiomycetes</taxon>
        <taxon>Chaetothyriomycetidae</taxon>
        <taxon>Chaetothyriales</taxon>
        <taxon>Herpotrichiellaceae</taxon>
        <taxon>Cladophialophora</taxon>
    </lineage>
</organism>
<evidence type="ECO:0008006" key="11">
    <source>
        <dbReference type="Google" id="ProtNLM"/>
    </source>
</evidence>
<keyword evidence="8" id="KW-0812">Transmembrane</keyword>
<evidence type="ECO:0000313" key="10">
    <source>
        <dbReference type="Proteomes" id="UP001172673"/>
    </source>
</evidence>
<dbReference type="PRINTS" id="PR00463">
    <property type="entry name" value="EP450I"/>
</dbReference>
<dbReference type="InterPro" id="IPR001128">
    <property type="entry name" value="Cyt_P450"/>
</dbReference>
<evidence type="ECO:0000256" key="3">
    <source>
        <dbReference type="ARBA" id="ARBA00022723"/>
    </source>
</evidence>
<evidence type="ECO:0000256" key="2">
    <source>
        <dbReference type="ARBA" id="ARBA00010617"/>
    </source>
</evidence>
<evidence type="ECO:0000256" key="6">
    <source>
        <dbReference type="PIRSR" id="PIRSR602401-1"/>
    </source>
</evidence>
<dbReference type="PROSITE" id="PS00086">
    <property type="entry name" value="CYTOCHROME_P450"/>
    <property type="match status" value="1"/>
</dbReference>
<dbReference type="InterPro" id="IPR050121">
    <property type="entry name" value="Cytochrome_P450_monoxygenase"/>
</dbReference>
<dbReference type="AlphaFoldDB" id="A0AA38XBM3"/>
<dbReference type="InterPro" id="IPR017972">
    <property type="entry name" value="Cyt_P450_CS"/>
</dbReference>
<accession>A0AA38XBM3</accession>
<feature type="transmembrane region" description="Helical" evidence="8">
    <location>
        <begin position="6"/>
        <end position="24"/>
    </location>
</feature>
<evidence type="ECO:0000256" key="5">
    <source>
        <dbReference type="ARBA" id="ARBA00023004"/>
    </source>
</evidence>
<dbReference type="PRINTS" id="PR00385">
    <property type="entry name" value="P450"/>
</dbReference>
<keyword evidence="8" id="KW-0472">Membrane</keyword>
<evidence type="ECO:0000256" key="1">
    <source>
        <dbReference type="ARBA" id="ARBA00001971"/>
    </source>
</evidence>
<dbReference type="PANTHER" id="PTHR24305">
    <property type="entry name" value="CYTOCHROME P450"/>
    <property type="match status" value="1"/>
</dbReference>
<dbReference type="GO" id="GO:0020037">
    <property type="term" value="F:heme binding"/>
    <property type="evidence" value="ECO:0007669"/>
    <property type="project" value="InterPro"/>
</dbReference>
<keyword evidence="3 6" id="KW-0479">Metal-binding</keyword>
<evidence type="ECO:0000256" key="4">
    <source>
        <dbReference type="ARBA" id="ARBA00023002"/>
    </source>
</evidence>
<dbReference type="InterPro" id="IPR036396">
    <property type="entry name" value="Cyt_P450_sf"/>
</dbReference>
<evidence type="ECO:0000256" key="7">
    <source>
        <dbReference type="RuleBase" id="RU000461"/>
    </source>
</evidence>
<dbReference type="Pfam" id="PF00067">
    <property type="entry name" value="p450"/>
    <property type="match status" value="1"/>
</dbReference>
<keyword evidence="8" id="KW-1133">Transmembrane helix</keyword>